<reference evidence="10 11" key="1">
    <citation type="submission" date="2016-10" db="EMBL/GenBank/DDBJ databases">
        <authorList>
            <person name="de Groot N.N."/>
        </authorList>
    </citation>
    <scope>NUCLEOTIDE SEQUENCE [LARGE SCALE GENOMIC DNA]</scope>
    <source>
        <strain evidence="10 11">LMG 2247</strain>
    </source>
</reference>
<keyword evidence="4" id="KW-1003">Cell membrane</keyword>
<dbReference type="InterPro" id="IPR047817">
    <property type="entry name" value="ABC2_TM_bact-type"/>
</dbReference>
<proteinExistence type="inferred from homology"/>
<accession>A0A1G8P1K0</accession>
<evidence type="ECO:0000256" key="7">
    <source>
        <dbReference type="ARBA" id="ARBA00023136"/>
    </source>
</evidence>
<dbReference type="Proteomes" id="UP000199706">
    <property type="component" value="Unassembled WGS sequence"/>
</dbReference>
<sequence>MNLRRLMAMAYKETLQIWRDPRSLAIALLMPLLQMVLLGYGVSLDIRRIPLCIDDEAHSQVSRELVQNFVASKWFSAVHPLNNERALRDAMDRGTCAGVLTIPVDFSRVLTMTGVASVQTVFDATDANTTNIAMGYAQGVIAQTTANFQSRWNQAHGLLPQTIGLVDLEPRVWFNEGLDSRNFIIPGIVAVILALVGAQLTSLTVSREWERGTMEQLISTPITALEVMLGKLLPYFAIGLANAAFCLLSTIFWFHVPFRGNIVTLVATTALFTLVVLGIGYLVSVHIRSQLGASQVALLLTMLPTSMLSGYTFAIDQMPAPIQAATLLVYARYYITILRAVFLKGSTLAELAVPILALAVYAVAIIWMAARAFHKHLD</sequence>
<dbReference type="GO" id="GO:0005886">
    <property type="term" value="C:plasma membrane"/>
    <property type="evidence" value="ECO:0007669"/>
    <property type="project" value="UniProtKB-SubCell"/>
</dbReference>
<evidence type="ECO:0000313" key="10">
    <source>
        <dbReference type="EMBL" id="SDI86332.1"/>
    </source>
</evidence>
<keyword evidence="3" id="KW-0813">Transport</keyword>
<keyword evidence="7 8" id="KW-0472">Membrane</keyword>
<keyword evidence="6 8" id="KW-1133">Transmembrane helix</keyword>
<dbReference type="EMBL" id="FNCJ01000039">
    <property type="protein sequence ID" value="SDI86332.1"/>
    <property type="molecule type" value="Genomic_DNA"/>
</dbReference>
<evidence type="ECO:0000256" key="1">
    <source>
        <dbReference type="ARBA" id="ARBA00004651"/>
    </source>
</evidence>
<organism evidence="10 11">
    <name type="scientific">Paraburkholderia phenazinium</name>
    <dbReference type="NCBI Taxonomy" id="60549"/>
    <lineage>
        <taxon>Bacteria</taxon>
        <taxon>Pseudomonadati</taxon>
        <taxon>Pseudomonadota</taxon>
        <taxon>Betaproteobacteria</taxon>
        <taxon>Burkholderiales</taxon>
        <taxon>Burkholderiaceae</taxon>
        <taxon>Paraburkholderia</taxon>
    </lineage>
</organism>
<dbReference type="RefSeq" id="WP_090695992.1">
    <property type="nucleotide sequence ID" value="NZ_CADERL010000004.1"/>
</dbReference>
<dbReference type="PANTHER" id="PTHR30294:SF29">
    <property type="entry name" value="MULTIDRUG ABC TRANSPORTER PERMEASE YBHS-RELATED"/>
    <property type="match status" value="1"/>
</dbReference>
<feature type="transmembrane region" description="Helical" evidence="8">
    <location>
        <begin position="348"/>
        <end position="370"/>
    </location>
</feature>
<evidence type="ECO:0000259" key="9">
    <source>
        <dbReference type="PROSITE" id="PS51012"/>
    </source>
</evidence>
<dbReference type="PANTHER" id="PTHR30294">
    <property type="entry name" value="MEMBRANE COMPONENT OF ABC TRANSPORTER YHHJ-RELATED"/>
    <property type="match status" value="1"/>
</dbReference>
<feature type="transmembrane region" description="Helical" evidence="8">
    <location>
        <begin position="296"/>
        <end position="314"/>
    </location>
</feature>
<keyword evidence="5 8" id="KW-0812">Transmembrane</keyword>
<feature type="domain" description="ABC transmembrane type-2" evidence="9">
    <location>
        <begin position="148"/>
        <end position="376"/>
    </location>
</feature>
<evidence type="ECO:0000256" key="6">
    <source>
        <dbReference type="ARBA" id="ARBA00022989"/>
    </source>
</evidence>
<feature type="transmembrane region" description="Helical" evidence="8">
    <location>
        <begin position="320"/>
        <end position="341"/>
    </location>
</feature>
<evidence type="ECO:0000256" key="4">
    <source>
        <dbReference type="ARBA" id="ARBA00022475"/>
    </source>
</evidence>
<evidence type="ECO:0000256" key="3">
    <source>
        <dbReference type="ARBA" id="ARBA00022448"/>
    </source>
</evidence>
<protein>
    <submittedName>
        <fullName evidence="10">ABC-2 type transport system permease protein</fullName>
    </submittedName>
</protein>
<feature type="transmembrane region" description="Helical" evidence="8">
    <location>
        <begin position="232"/>
        <end position="256"/>
    </location>
</feature>
<name>A0A1G8P1K0_9BURK</name>
<dbReference type="PROSITE" id="PS51012">
    <property type="entry name" value="ABC_TM2"/>
    <property type="match status" value="1"/>
</dbReference>
<dbReference type="Gene3D" id="3.40.1710.10">
    <property type="entry name" value="abc type-2 transporter like domain"/>
    <property type="match status" value="1"/>
</dbReference>
<evidence type="ECO:0000256" key="2">
    <source>
        <dbReference type="ARBA" id="ARBA00007783"/>
    </source>
</evidence>
<dbReference type="InterPro" id="IPR051449">
    <property type="entry name" value="ABC-2_transporter_component"/>
</dbReference>
<dbReference type="Pfam" id="PF12698">
    <property type="entry name" value="ABC2_membrane_3"/>
    <property type="match status" value="1"/>
</dbReference>
<dbReference type="OrthoDB" id="9808686at2"/>
<comment type="similarity">
    <text evidence="2">Belongs to the ABC-2 integral membrane protein family.</text>
</comment>
<feature type="transmembrane region" description="Helical" evidence="8">
    <location>
        <begin position="183"/>
        <end position="205"/>
    </location>
</feature>
<dbReference type="InterPro" id="IPR013525">
    <property type="entry name" value="ABC2_TM"/>
</dbReference>
<evidence type="ECO:0000256" key="8">
    <source>
        <dbReference type="SAM" id="Phobius"/>
    </source>
</evidence>
<evidence type="ECO:0000313" key="11">
    <source>
        <dbReference type="Proteomes" id="UP000199706"/>
    </source>
</evidence>
<comment type="subcellular location">
    <subcellularLocation>
        <location evidence="1">Cell membrane</location>
        <topology evidence="1">Multi-pass membrane protein</topology>
    </subcellularLocation>
</comment>
<dbReference type="AlphaFoldDB" id="A0A1G8P1K0"/>
<evidence type="ECO:0000256" key="5">
    <source>
        <dbReference type="ARBA" id="ARBA00022692"/>
    </source>
</evidence>
<feature type="transmembrane region" description="Helical" evidence="8">
    <location>
        <begin position="262"/>
        <end position="284"/>
    </location>
</feature>
<gene>
    <name evidence="10" type="ORF">SAMN05216466_13914</name>
</gene>
<dbReference type="GO" id="GO:0140359">
    <property type="term" value="F:ABC-type transporter activity"/>
    <property type="evidence" value="ECO:0007669"/>
    <property type="project" value="InterPro"/>
</dbReference>